<evidence type="ECO:0000313" key="2">
    <source>
        <dbReference type="EMBL" id="PYF78584.1"/>
    </source>
</evidence>
<feature type="transmembrane region" description="Helical" evidence="1">
    <location>
        <begin position="898"/>
        <end position="918"/>
    </location>
</feature>
<dbReference type="AlphaFoldDB" id="A0A318UQ97"/>
<keyword evidence="1" id="KW-0472">Membrane</keyword>
<sequence>MPTDKISSGPACDGTKVFIEVTGVQHDPSYGFQFYDAQDASRKEDIEGQLVSMPLVNTTINSWPWQQNASPVDACLAIAGQQGDILLPLFNDVQPKERVDGEQDYLMHAVVPLTLMPTYNPHLQDNERYVPTRNGYLYVFYNNKAWRELEIHASDSEGVQFLDVDLSAYRTGENETFSSDKREAVGNPLKDIWLPVKDNNQDTLVYLAYSEVPWSGERLNYFENNVAELQKRAQSLHELKGMDNPPSHRQKEACVLLASDLPEMRARADIEWHIGEPLKFNRDLSGSWLNQQYTDIKNGIENANNNGDEQFEALMHRSAFQYEYDMKETALKSLITNDNDLDITWEASQSLDYLSDAKARQLRTLVLDDPIFDLKQRAFMVLSGAAYMQQLYVDMSQQEYYQTAELTQQMIMTERFGEKENPLYKFNDDVSRDLSGRFHRTLRTRERLIANRDIKELQYHLDQVLNSQRTADVLRDISSLNGLNSAGAHKIVGHAMSALSINIDKIDAFSKYQYIHDYLPSDQPLNQINSLSVEDCHATLRNVLSSSSHPLCKVLFVEEGAVPLDSEYTSPEALNDGSGFATPQSLAQWSLNDFVLEDDQLEVIDLVFITKSNVAASLSDKAQDAFSQARRVSSILDNILKGYYEALMSIKDVASEAKVIQFNQAYASVLALTKATNPTYLGKMLFTSAQGAQTKGYVVGVHGQGLKFGLSADDREHIKNKRRKGLQGQLREENGRLVVASNKKPFSNADKANLAERGNLKVVVLPEDSNMAQAYNQANTQRALRNMNNTEINSSNAYERIRIPYWIVAIETVNLVLNFKYFESFYEGKDRLPSFGYMFSASVDLSVAITHAANLHGKNASWLTRFANKEAVKLTGKMASFINSVSGRAQLVGSMSRLAVAGVIGGLLTAGMAGWEALRLSAKNDGDASAAMYMVAVGTVMSTFATGLFTTSAPILFGMGPVAWLGIGIAVTGALLYMLFLDTPIEEWLKNGPFADDPGEQYAHLQDNKVAFERFVNCLFSVDIKAYQYGRQTALPEDFNAAMQAKGVTHAIRVSSNLAALMGEDNARIDFYVRPAALEKIETRSSRTAAISHDEEVKPLGNRALPILAQSDGSDSTVYFVKHDVALPQAHSESAWFGGKHHTYTYSKAFIARVRLHIGDEVFPMPALDKVTFEDEVFDPPHFTEDEKSWINQVVTMTPNQQT</sequence>
<name>A0A318UQ97_9GAMM</name>
<proteinExistence type="predicted"/>
<evidence type="ECO:0000256" key="1">
    <source>
        <dbReference type="SAM" id="Phobius"/>
    </source>
</evidence>
<protein>
    <submittedName>
        <fullName evidence="2">Uncharacterized protein</fullName>
    </submittedName>
</protein>
<keyword evidence="3" id="KW-1185">Reference proteome</keyword>
<dbReference type="CDD" id="cd20705">
    <property type="entry name" value="MIX_I"/>
    <property type="match status" value="1"/>
</dbReference>
<comment type="caution">
    <text evidence="2">The sequence shown here is derived from an EMBL/GenBank/DDBJ whole genome shotgun (WGS) entry which is preliminary data.</text>
</comment>
<feature type="transmembrane region" description="Helical" evidence="1">
    <location>
        <begin position="930"/>
        <end position="949"/>
    </location>
</feature>
<reference evidence="2 3" key="1">
    <citation type="submission" date="2018-06" db="EMBL/GenBank/DDBJ databases">
        <title>Genomic Encyclopedia of Type Strains, Phase III (KMG-III): the genomes of soil and plant-associated and newly described type strains.</title>
        <authorList>
            <person name="Whitman W."/>
        </authorList>
    </citation>
    <scope>NUCLEOTIDE SEQUENCE [LARGE SCALE GENOMIC DNA]</scope>
    <source>
        <strain evidence="2 3">CECT 7730</strain>
    </source>
</reference>
<gene>
    <name evidence="2" type="ORF">DFP75_1113</name>
</gene>
<organism evidence="2 3">
    <name type="scientific">Marinomonas alcarazii</name>
    <dbReference type="NCBI Taxonomy" id="491949"/>
    <lineage>
        <taxon>Bacteria</taxon>
        <taxon>Pseudomonadati</taxon>
        <taxon>Pseudomonadota</taxon>
        <taxon>Gammaproteobacteria</taxon>
        <taxon>Oceanospirillales</taxon>
        <taxon>Oceanospirillaceae</taxon>
        <taxon>Marinomonas</taxon>
    </lineage>
</organism>
<evidence type="ECO:0000313" key="3">
    <source>
        <dbReference type="Proteomes" id="UP000247551"/>
    </source>
</evidence>
<keyword evidence="1" id="KW-0812">Transmembrane</keyword>
<keyword evidence="1" id="KW-1133">Transmembrane helix</keyword>
<dbReference type="RefSeq" id="WP_110577136.1">
    <property type="nucleotide sequence ID" value="NZ_QKLW01000011.1"/>
</dbReference>
<dbReference type="Proteomes" id="UP000247551">
    <property type="component" value="Unassembled WGS sequence"/>
</dbReference>
<dbReference type="EMBL" id="QKLW01000011">
    <property type="protein sequence ID" value="PYF78584.1"/>
    <property type="molecule type" value="Genomic_DNA"/>
</dbReference>
<accession>A0A318UQ97</accession>
<feature type="transmembrane region" description="Helical" evidence="1">
    <location>
        <begin position="955"/>
        <end position="980"/>
    </location>
</feature>